<evidence type="ECO:0000313" key="6">
    <source>
        <dbReference type="EMBL" id="SMB93791.1"/>
    </source>
</evidence>
<dbReference type="PROSITE" id="PS50146">
    <property type="entry name" value="DAGK"/>
    <property type="match status" value="1"/>
</dbReference>
<evidence type="ECO:0000256" key="2">
    <source>
        <dbReference type="ARBA" id="ARBA00022741"/>
    </source>
</evidence>
<evidence type="ECO:0000256" key="1">
    <source>
        <dbReference type="ARBA" id="ARBA00022679"/>
    </source>
</evidence>
<dbReference type="PANTHER" id="PTHR12358">
    <property type="entry name" value="SPHINGOSINE KINASE"/>
    <property type="match status" value="1"/>
</dbReference>
<name>A0A1W1VL57_9DEIO</name>
<dbReference type="Pfam" id="PF19279">
    <property type="entry name" value="YegS_C"/>
    <property type="match status" value="1"/>
</dbReference>
<dbReference type="GO" id="GO:0005886">
    <property type="term" value="C:plasma membrane"/>
    <property type="evidence" value="ECO:0007669"/>
    <property type="project" value="TreeGrafter"/>
</dbReference>
<dbReference type="InterPro" id="IPR016064">
    <property type="entry name" value="NAD/diacylglycerol_kinase_sf"/>
</dbReference>
<keyword evidence="7" id="KW-1185">Reference proteome</keyword>
<keyword evidence="1" id="KW-0808">Transferase</keyword>
<keyword evidence="3 6" id="KW-0418">Kinase</keyword>
<reference evidence="6 7" key="1">
    <citation type="submission" date="2017-04" db="EMBL/GenBank/DDBJ databases">
        <authorList>
            <person name="Afonso C.L."/>
            <person name="Miller P.J."/>
            <person name="Scott M.A."/>
            <person name="Spackman E."/>
            <person name="Goraichik I."/>
            <person name="Dimitrov K.M."/>
            <person name="Suarez D.L."/>
            <person name="Swayne D.E."/>
        </authorList>
    </citation>
    <scope>NUCLEOTIDE SEQUENCE [LARGE SCALE GENOMIC DNA]</scope>
    <source>
        <strain evidence="6 7">KR-140</strain>
    </source>
</reference>
<evidence type="ECO:0000256" key="4">
    <source>
        <dbReference type="ARBA" id="ARBA00022840"/>
    </source>
</evidence>
<dbReference type="SMART" id="SM00046">
    <property type="entry name" value="DAGKc"/>
    <property type="match status" value="1"/>
</dbReference>
<dbReference type="InterPro" id="IPR017438">
    <property type="entry name" value="ATP-NAD_kinase_N"/>
</dbReference>
<keyword evidence="4" id="KW-0067">ATP-binding</keyword>
<accession>A0A1W1VL57</accession>
<dbReference type="Proteomes" id="UP000192582">
    <property type="component" value="Unassembled WGS sequence"/>
</dbReference>
<sequence length="299" mass="31055">MLPLAVVLNPGAGRGLAGRSWPRLEAELRRRGLDFELIHEEEGGTALQRVQALPDHATVLAVGGDGTVGALLPALVNTGRLLAVIPVGTGNDFAGMLGRKPGDFMGVLDHLGTPPRLVDALRATILAGEGAGTSRLLLNGLGMGFDARVAALTAQAPGRLSGFGRYAWAALKALRELRLTRVTAEVDGRVLYSGPSCLAAVMNGTRYGGGFQISPASDVGDGRLNALVSGPVSRPQLLALMARVLRGRHLGHPLVSHAAGQTVTLSWTRPTPLHLDGDVAGEVTAVRVEVVPGAVQSLR</sequence>
<dbReference type="Pfam" id="PF00781">
    <property type="entry name" value="DAGK_cat"/>
    <property type="match status" value="1"/>
</dbReference>
<proteinExistence type="predicted"/>
<organism evidence="6 7">
    <name type="scientific">Deinococcus hopiensis KR-140</name>
    <dbReference type="NCBI Taxonomy" id="695939"/>
    <lineage>
        <taxon>Bacteria</taxon>
        <taxon>Thermotogati</taxon>
        <taxon>Deinococcota</taxon>
        <taxon>Deinococci</taxon>
        <taxon>Deinococcales</taxon>
        <taxon>Deinococcaceae</taxon>
        <taxon>Deinococcus</taxon>
    </lineage>
</organism>
<protein>
    <submittedName>
        <fullName evidence="6">Diacylglycerol kinase family enzyme</fullName>
    </submittedName>
</protein>
<dbReference type="Gene3D" id="3.40.50.10330">
    <property type="entry name" value="Probable inorganic polyphosphate/atp-NAD kinase, domain 1"/>
    <property type="match status" value="1"/>
</dbReference>
<evidence type="ECO:0000259" key="5">
    <source>
        <dbReference type="PROSITE" id="PS50146"/>
    </source>
</evidence>
<dbReference type="InterPro" id="IPR001206">
    <property type="entry name" value="Diacylglycerol_kinase_cat_dom"/>
</dbReference>
<dbReference type="GO" id="GO:0005524">
    <property type="term" value="F:ATP binding"/>
    <property type="evidence" value="ECO:0007669"/>
    <property type="project" value="UniProtKB-KW"/>
</dbReference>
<dbReference type="InterPro" id="IPR045540">
    <property type="entry name" value="YegS/DAGK_C"/>
</dbReference>
<dbReference type="Gene3D" id="2.60.200.40">
    <property type="match status" value="1"/>
</dbReference>
<evidence type="ECO:0000313" key="7">
    <source>
        <dbReference type="Proteomes" id="UP000192582"/>
    </source>
</evidence>
<dbReference type="SUPFAM" id="SSF111331">
    <property type="entry name" value="NAD kinase/diacylglycerol kinase-like"/>
    <property type="match status" value="1"/>
</dbReference>
<dbReference type="InterPro" id="IPR050187">
    <property type="entry name" value="Lipid_Phosphate_FormReg"/>
</dbReference>
<gene>
    <name evidence="6" type="ORF">SAMN00790413_02116</name>
</gene>
<dbReference type="PANTHER" id="PTHR12358:SF106">
    <property type="entry name" value="LIPID KINASE YEGS"/>
    <property type="match status" value="1"/>
</dbReference>
<feature type="domain" description="DAGKc" evidence="5">
    <location>
        <begin position="1"/>
        <end position="128"/>
    </location>
</feature>
<dbReference type="GO" id="GO:0016301">
    <property type="term" value="F:kinase activity"/>
    <property type="evidence" value="ECO:0007669"/>
    <property type="project" value="UniProtKB-KW"/>
</dbReference>
<evidence type="ECO:0000256" key="3">
    <source>
        <dbReference type="ARBA" id="ARBA00022777"/>
    </source>
</evidence>
<dbReference type="EMBL" id="FWWU01000009">
    <property type="protein sequence ID" value="SMB93791.1"/>
    <property type="molecule type" value="Genomic_DNA"/>
</dbReference>
<dbReference type="AlphaFoldDB" id="A0A1W1VL57"/>
<keyword evidence="2" id="KW-0547">Nucleotide-binding</keyword>
<dbReference type="STRING" id="695939.SAMN00790413_02116"/>